<dbReference type="PANTHER" id="PTHR48081">
    <property type="entry name" value="AB HYDROLASE SUPERFAMILY PROTEIN C4A8.06C"/>
    <property type="match status" value="1"/>
</dbReference>
<evidence type="ECO:0000256" key="1">
    <source>
        <dbReference type="ARBA" id="ARBA00022801"/>
    </source>
</evidence>
<feature type="domain" description="Alpha/beta hydrolase fold-3" evidence="3">
    <location>
        <begin position="134"/>
        <end position="354"/>
    </location>
</feature>
<evidence type="ECO:0000259" key="3">
    <source>
        <dbReference type="Pfam" id="PF07859"/>
    </source>
</evidence>
<reference evidence="4 5" key="1">
    <citation type="journal article" date="2016" name="Genome Announc.">
        <title>Genome Sequence of Madurella mycetomatis mm55, Isolated from a Human Mycetoma Case in Sudan.</title>
        <authorList>
            <person name="Smit S."/>
            <person name="Derks M.F."/>
            <person name="Bervoets S."/>
            <person name="Fahal A."/>
            <person name="van Leeuwen W."/>
            <person name="van Belkum A."/>
            <person name="van de Sande W.W."/>
        </authorList>
    </citation>
    <scope>NUCLEOTIDE SEQUENCE [LARGE SCALE GENOMIC DNA]</scope>
    <source>
        <strain evidence="5">mm55</strain>
    </source>
</reference>
<dbReference type="GO" id="GO:0016787">
    <property type="term" value="F:hydrolase activity"/>
    <property type="evidence" value="ECO:0007669"/>
    <property type="project" value="UniProtKB-KW"/>
</dbReference>
<dbReference type="STRING" id="100816.A0A175VU57"/>
<proteinExistence type="predicted"/>
<keyword evidence="5" id="KW-1185">Reference proteome</keyword>
<organism evidence="4 5">
    <name type="scientific">Madurella mycetomatis</name>
    <dbReference type="NCBI Taxonomy" id="100816"/>
    <lineage>
        <taxon>Eukaryota</taxon>
        <taxon>Fungi</taxon>
        <taxon>Dikarya</taxon>
        <taxon>Ascomycota</taxon>
        <taxon>Pezizomycotina</taxon>
        <taxon>Sordariomycetes</taxon>
        <taxon>Sordariomycetidae</taxon>
        <taxon>Sordariales</taxon>
        <taxon>Sordariales incertae sedis</taxon>
        <taxon>Madurella</taxon>
    </lineage>
</organism>
<dbReference type="Pfam" id="PF07859">
    <property type="entry name" value="Abhydrolase_3"/>
    <property type="match status" value="1"/>
</dbReference>
<evidence type="ECO:0000256" key="2">
    <source>
        <dbReference type="SAM" id="MobiDB-lite"/>
    </source>
</evidence>
<feature type="region of interest" description="Disordered" evidence="2">
    <location>
        <begin position="1"/>
        <end position="36"/>
    </location>
</feature>
<feature type="compositionally biased region" description="Low complexity" evidence="2">
    <location>
        <begin position="18"/>
        <end position="31"/>
    </location>
</feature>
<comment type="caution">
    <text evidence="4">The sequence shown here is derived from an EMBL/GenBank/DDBJ whole genome shotgun (WGS) entry which is preliminary data.</text>
</comment>
<dbReference type="VEuPathDB" id="FungiDB:MMYC01_208313"/>
<evidence type="ECO:0000313" key="5">
    <source>
        <dbReference type="Proteomes" id="UP000078237"/>
    </source>
</evidence>
<dbReference type="InterPro" id="IPR029058">
    <property type="entry name" value="AB_hydrolase_fold"/>
</dbReference>
<gene>
    <name evidence="4" type="ORF">MMYC01_208313</name>
</gene>
<accession>A0A175VU57</accession>
<sequence length="381" mass="42465">MNNLEPNTGVDHVTPAISSSGSNPQSSVVNPKGLTKPDEDIKGLIEDHILPKLDPEFLQYFSKHHVPAPELDISIEQVRAHPEAYQPPCALDTSEYPRVSNRSFVSQDNTCIPVRVYHPDPAKHGPGPYPAHLNFHGESPCGGFVLGNLDTEGSLCLSMREAGVVVVDVAYRLCPEIIWGKCIEDAWDALNWVRHSASALLVDPGSISIGGISAGGHICLVLQHRARDAGISLKLCMASVTPATDALAYRYYTDSPFPSFREFYRGPVLPWKRIKYFGHMCMPQDKLHELRRRWPDWWFAPLRAQNWDGLCDTLIRTAEVDPLRDEGEAYAMKLVAGGNKVTIKRYLGCPHTFMYLDSMKKKHQYDEDAVAALRVAHARGT</sequence>
<dbReference type="PANTHER" id="PTHR48081:SF8">
    <property type="entry name" value="ALPHA_BETA HYDROLASE FOLD-3 DOMAIN-CONTAINING PROTEIN-RELATED"/>
    <property type="match status" value="1"/>
</dbReference>
<dbReference type="InterPro" id="IPR050300">
    <property type="entry name" value="GDXG_lipolytic_enzyme"/>
</dbReference>
<dbReference type="Proteomes" id="UP000078237">
    <property type="component" value="Unassembled WGS sequence"/>
</dbReference>
<dbReference type="AlphaFoldDB" id="A0A175VU57"/>
<evidence type="ECO:0000313" key="4">
    <source>
        <dbReference type="EMBL" id="KXX74775.1"/>
    </source>
</evidence>
<keyword evidence="1" id="KW-0378">Hydrolase</keyword>
<dbReference type="InterPro" id="IPR013094">
    <property type="entry name" value="AB_hydrolase_3"/>
</dbReference>
<dbReference type="SUPFAM" id="SSF53474">
    <property type="entry name" value="alpha/beta-Hydrolases"/>
    <property type="match status" value="1"/>
</dbReference>
<name>A0A175VU57_9PEZI</name>
<dbReference type="Gene3D" id="3.40.50.1820">
    <property type="entry name" value="alpha/beta hydrolase"/>
    <property type="match status" value="1"/>
</dbReference>
<dbReference type="OrthoDB" id="408631at2759"/>
<protein>
    <submittedName>
        <fullName evidence="4">Carboxylesterase NlhH</fullName>
    </submittedName>
</protein>
<dbReference type="EMBL" id="LCTW02000321">
    <property type="protein sequence ID" value="KXX74775.1"/>
    <property type="molecule type" value="Genomic_DNA"/>
</dbReference>